<keyword evidence="3" id="KW-1185">Reference proteome</keyword>
<evidence type="ECO:0000313" key="2">
    <source>
        <dbReference type="EMBL" id="MBK6088775.1"/>
    </source>
</evidence>
<dbReference type="CDD" id="cd07432">
    <property type="entry name" value="PHP_HisPPase"/>
    <property type="match status" value="1"/>
</dbReference>
<dbReference type="NCBIfam" id="NF045780">
    <property type="entry name" value="TrlF_fam_ATP"/>
    <property type="match status" value="1"/>
</dbReference>
<dbReference type="PANTHER" id="PTHR32182">
    <property type="entry name" value="DNA REPLICATION AND REPAIR PROTEIN RECF"/>
    <property type="match status" value="1"/>
</dbReference>
<sequence>MNSLRGSEWNRWDLHLHTASSYDYKYKANDSDDLLCQTLRENNIKAVAITDHFTIDMDRIKSLRAKAPEIVFFPGVELRTDKGSNNLHLILIFSEQSDLDALSSDFEVIMKRGSAKAADSDETIYWDFNDIVDFAKKHDALISIHAGRKTNGLDKEITNSLPVNEAIKAEIADNIHFFELGQKRDISDYETYVFKDVDRKPLIMCSDCHHPNQYQPKESLWIKADLTFDGLKQCIYQPLERVYIGVVPPVLDRLQKNKQVNIDKIEVHRIESPVHDQVCWFDFSLQLNPGLVAIIGNKGSGKSALSDILGHMCKCSTMDNASFLNNFRFRKLPKNYANDYNATLTWADEEKYHNLLIESDYGLSIEDAQYLPQKYIEDVCNNIDDTFQREIDKVIFSYVDRTERGEAFNLNELVQQKSRFIDAQIQSSLLRLKELNANIIRLETKKTNTYQKQIAENLKKVEETLVRHDKSKPSEVKKPDVKSENEEYQKVLLLLNDKIEKYKFSIENVASEAVVRINNYIIDLKSLIAQITVLEERFTNLQELVTTFFNKYEIKKAYEFSLISSLDFFIDLLEQAEIDKVEAQTKLNELKEELKALEIQKAELISSADNEEKHYQKYLSDLEEWKLKRVGIIGDEETEGSLDYYKYESEYLNNNLDNDYLEACIKRDGIVRDIFKQKEQLSAIYQEIYAPVQGEIASLLGNLEDNISFEAELFMNNPNLHKHTLGFINHKFKGRFGRSTEASSEFDKLFRKTNFGNVESVLEFVHDLSTAVTENFENAEKKVQDRQGFYDFLYGLSYIGVNFKLKMGKRNLNELSPGERGIVLLIFYLALSKESKPIIIDQPEDNLDNQSVYSKLVPCICKAKQQRQVIIVTHNPNLAVACDAEQIVFCEMNKDTYQISYTSGAIENPEIRKHVIDVLEGTMPAFDLRKRKYN</sequence>
<dbReference type="InterPro" id="IPR054787">
    <property type="entry name" value="TrlF_ATPase"/>
</dbReference>
<dbReference type="Gene3D" id="3.40.50.300">
    <property type="entry name" value="P-loop containing nucleotide triphosphate hydrolases"/>
    <property type="match status" value="2"/>
</dbReference>
<gene>
    <name evidence="2" type="ORF">JKK62_08955</name>
</gene>
<dbReference type="InterPro" id="IPR016195">
    <property type="entry name" value="Pol/histidinol_Pase-like"/>
</dbReference>
<organism evidence="2 3">
    <name type="scientific">Ruminococcus difficilis</name>
    <dbReference type="NCBI Taxonomy" id="2763069"/>
    <lineage>
        <taxon>Bacteria</taxon>
        <taxon>Bacillati</taxon>
        <taxon>Bacillota</taxon>
        <taxon>Clostridia</taxon>
        <taxon>Eubacteriales</taxon>
        <taxon>Oscillospiraceae</taxon>
        <taxon>Ruminococcus</taxon>
    </lineage>
</organism>
<dbReference type="Proteomes" id="UP000633365">
    <property type="component" value="Unassembled WGS sequence"/>
</dbReference>
<dbReference type="SUPFAM" id="SSF52540">
    <property type="entry name" value="P-loop containing nucleoside triphosphate hydrolases"/>
    <property type="match status" value="1"/>
</dbReference>
<dbReference type="RefSeq" id="WP_201427619.1">
    <property type="nucleotide sequence ID" value="NZ_JAEQMG010000083.1"/>
</dbReference>
<dbReference type="SUPFAM" id="SSF89550">
    <property type="entry name" value="PHP domain-like"/>
    <property type="match status" value="1"/>
</dbReference>
<dbReference type="EMBL" id="JAEQMG010000083">
    <property type="protein sequence ID" value="MBK6088775.1"/>
    <property type="molecule type" value="Genomic_DNA"/>
</dbReference>
<dbReference type="Gene3D" id="3.20.20.140">
    <property type="entry name" value="Metal-dependent hydrolases"/>
    <property type="match status" value="1"/>
</dbReference>
<reference evidence="2" key="1">
    <citation type="submission" date="2021-01" db="EMBL/GenBank/DDBJ databases">
        <title>Genome public.</title>
        <authorList>
            <person name="Liu C."/>
            <person name="Sun Q."/>
        </authorList>
    </citation>
    <scope>NUCLEOTIDE SEQUENCE</scope>
    <source>
        <strain evidence="2">M6</strain>
    </source>
</reference>
<dbReference type="GO" id="GO:0005524">
    <property type="term" value="F:ATP binding"/>
    <property type="evidence" value="ECO:0007669"/>
    <property type="project" value="InterPro"/>
</dbReference>
<name>A0A934WRV1_9FIRM</name>
<dbReference type="GO" id="GO:0016887">
    <property type="term" value="F:ATP hydrolysis activity"/>
    <property type="evidence" value="ECO:0007669"/>
    <property type="project" value="InterPro"/>
</dbReference>
<dbReference type="AlphaFoldDB" id="A0A934WRV1"/>
<evidence type="ECO:0008006" key="4">
    <source>
        <dbReference type="Google" id="ProtNLM"/>
    </source>
</evidence>
<accession>A0A934WRV1</accession>
<evidence type="ECO:0000256" key="1">
    <source>
        <dbReference type="SAM" id="Coils"/>
    </source>
</evidence>
<feature type="coiled-coil region" evidence="1">
    <location>
        <begin position="425"/>
        <end position="452"/>
    </location>
</feature>
<keyword evidence="1" id="KW-0175">Coiled coil</keyword>
<dbReference type="PANTHER" id="PTHR32182:SF22">
    <property type="entry name" value="ATP-DEPENDENT ENDONUCLEASE, OLD FAMILY-RELATED"/>
    <property type="match status" value="1"/>
</dbReference>
<protein>
    <recommendedName>
        <fullName evidence="4">Polymerase/histidinol phosphatase N-terminal domain-containing protein</fullName>
    </recommendedName>
</protein>
<dbReference type="GO" id="GO:0000731">
    <property type="term" value="P:DNA synthesis involved in DNA repair"/>
    <property type="evidence" value="ECO:0007669"/>
    <property type="project" value="TreeGrafter"/>
</dbReference>
<dbReference type="InterPro" id="IPR027417">
    <property type="entry name" value="P-loop_NTPase"/>
</dbReference>
<dbReference type="GO" id="GO:0006302">
    <property type="term" value="P:double-strand break repair"/>
    <property type="evidence" value="ECO:0007669"/>
    <property type="project" value="TreeGrafter"/>
</dbReference>
<feature type="coiled-coil region" evidence="1">
    <location>
        <begin position="517"/>
        <end position="544"/>
    </location>
</feature>
<feature type="coiled-coil region" evidence="1">
    <location>
        <begin position="573"/>
        <end position="628"/>
    </location>
</feature>
<proteinExistence type="predicted"/>
<comment type="caution">
    <text evidence="2">The sequence shown here is derived from an EMBL/GenBank/DDBJ whole genome shotgun (WGS) entry which is preliminary data.</text>
</comment>
<evidence type="ECO:0000313" key="3">
    <source>
        <dbReference type="Proteomes" id="UP000633365"/>
    </source>
</evidence>